<feature type="transmembrane region" description="Helical" evidence="6">
    <location>
        <begin position="9"/>
        <end position="26"/>
    </location>
</feature>
<proteinExistence type="inferred from homology"/>
<comment type="similarity">
    <text evidence="2">Belongs to the autoinducer-2 exporter (AI-2E) (TC 2.A.86) family.</text>
</comment>
<dbReference type="AlphaFoldDB" id="N6UUG0"/>
<sequence length="331" mass="38476">MRYNEFKYLIKIIIIVLILSFFYFIFPYIDVIAYAIVFSYMALPIYNFIYNISKNRNLASILAVIIFVLPIILIGLYIIWLIVSYIINLDIGLFISYYKWLVGKYRLDNIINDEFIKKYGEDVIKYIVSKISSSLLSLGNLFIKILIIIFMTFYFLKDGYHIKDIILNITPHDYRSRLEIYLMYLHETYKNIFISCVNISIIITALAYIGYKLTFSPYPELLAIITGIFALLPILGSWMVYGSLALYYFLINNYYSAIFILIYGVIFLNLVPDFILRPYLVKKDTDIHPVLVIIAFLIAPLSLGVVGFAIGPLVIGALYALYLAKYRDKKI</sequence>
<feature type="transmembrane region" description="Helical" evidence="6">
    <location>
        <begin position="221"/>
        <end position="241"/>
    </location>
</feature>
<accession>N6UUG0</accession>
<feature type="transmembrane region" description="Helical" evidence="6">
    <location>
        <begin position="61"/>
        <end position="87"/>
    </location>
</feature>
<dbReference type="PATRIC" id="fig|1069083.5.peg.987"/>
<organism evidence="7 8">
    <name type="scientific">Methanocaldococcus villosus KIN24-T80</name>
    <dbReference type="NCBI Taxonomy" id="1069083"/>
    <lineage>
        <taxon>Archaea</taxon>
        <taxon>Methanobacteriati</taxon>
        <taxon>Methanobacteriota</taxon>
        <taxon>Methanomada group</taxon>
        <taxon>Methanococci</taxon>
        <taxon>Methanococcales</taxon>
        <taxon>Methanocaldococcaceae</taxon>
        <taxon>Methanocaldococcus</taxon>
    </lineage>
</organism>
<name>N6UUG0_9EURY</name>
<evidence type="ECO:0000313" key="7">
    <source>
        <dbReference type="EMBL" id="ENN95979.1"/>
    </source>
</evidence>
<dbReference type="Pfam" id="PF01594">
    <property type="entry name" value="AI-2E_transport"/>
    <property type="match status" value="1"/>
</dbReference>
<dbReference type="GO" id="GO:0016020">
    <property type="term" value="C:membrane"/>
    <property type="evidence" value="ECO:0007669"/>
    <property type="project" value="UniProtKB-SubCell"/>
</dbReference>
<keyword evidence="8" id="KW-1185">Reference proteome</keyword>
<protein>
    <recommendedName>
        <fullName evidence="9">Permease</fullName>
    </recommendedName>
</protein>
<evidence type="ECO:0000256" key="5">
    <source>
        <dbReference type="ARBA" id="ARBA00023136"/>
    </source>
</evidence>
<keyword evidence="5 6" id="KW-0472">Membrane</keyword>
<feature type="transmembrane region" description="Helical" evidence="6">
    <location>
        <begin position="253"/>
        <end position="271"/>
    </location>
</feature>
<dbReference type="EMBL" id="APMM01000031">
    <property type="protein sequence ID" value="ENN95979.1"/>
    <property type="molecule type" value="Genomic_DNA"/>
</dbReference>
<keyword evidence="3 6" id="KW-0812">Transmembrane</keyword>
<comment type="subcellular location">
    <subcellularLocation>
        <location evidence="1">Membrane</location>
        <topology evidence="1">Multi-pass membrane protein</topology>
    </subcellularLocation>
</comment>
<evidence type="ECO:0008006" key="9">
    <source>
        <dbReference type="Google" id="ProtNLM"/>
    </source>
</evidence>
<dbReference type="STRING" id="1069083.GCA_000371805_00482"/>
<gene>
    <name evidence="7" type="ORF">J422_05035</name>
</gene>
<dbReference type="PANTHER" id="PTHR21716">
    <property type="entry name" value="TRANSMEMBRANE PROTEIN"/>
    <property type="match status" value="1"/>
</dbReference>
<evidence type="ECO:0000256" key="2">
    <source>
        <dbReference type="ARBA" id="ARBA00009773"/>
    </source>
</evidence>
<evidence type="ECO:0000256" key="1">
    <source>
        <dbReference type="ARBA" id="ARBA00004141"/>
    </source>
</evidence>
<feature type="transmembrane region" description="Helical" evidence="6">
    <location>
        <begin position="192"/>
        <end position="209"/>
    </location>
</feature>
<dbReference type="Proteomes" id="UP000053695">
    <property type="component" value="Unassembled WGS sequence"/>
</dbReference>
<dbReference type="InterPro" id="IPR002549">
    <property type="entry name" value="AI-2E-like"/>
</dbReference>
<keyword evidence="4 6" id="KW-1133">Transmembrane helix</keyword>
<evidence type="ECO:0000313" key="8">
    <source>
        <dbReference type="Proteomes" id="UP000053695"/>
    </source>
</evidence>
<comment type="caution">
    <text evidence="7">The sequence shown here is derived from an EMBL/GenBank/DDBJ whole genome shotgun (WGS) entry which is preliminary data.</text>
</comment>
<dbReference type="OrthoDB" id="137390at2157"/>
<evidence type="ECO:0000256" key="6">
    <source>
        <dbReference type="SAM" id="Phobius"/>
    </source>
</evidence>
<evidence type="ECO:0000256" key="4">
    <source>
        <dbReference type="ARBA" id="ARBA00022989"/>
    </source>
</evidence>
<feature type="transmembrane region" description="Helical" evidence="6">
    <location>
        <begin position="135"/>
        <end position="156"/>
    </location>
</feature>
<feature type="transmembrane region" description="Helical" evidence="6">
    <location>
        <begin position="32"/>
        <end position="49"/>
    </location>
</feature>
<feature type="transmembrane region" description="Helical" evidence="6">
    <location>
        <begin position="291"/>
        <end position="324"/>
    </location>
</feature>
<dbReference type="RefSeq" id="WP_004592131.1">
    <property type="nucleotide sequence ID" value="NZ_APMM01000031.1"/>
</dbReference>
<evidence type="ECO:0000256" key="3">
    <source>
        <dbReference type="ARBA" id="ARBA00022692"/>
    </source>
</evidence>
<reference evidence="7 8" key="1">
    <citation type="journal article" date="2013" name="Genome Announc.">
        <title>Draft Genome Sequence of a Highly Flagellated, Fast-Swimming Archaeon, Methanocaldococcus villosus Strain KIN24-T80 (DSM 22612).</title>
        <authorList>
            <person name="Thennarasu S."/>
            <person name="Polireddy D."/>
            <person name="Antony A."/>
            <person name="Yada M.R."/>
            <person name="Algarawi S."/>
            <person name="Sivakumar N."/>
        </authorList>
    </citation>
    <scope>NUCLEOTIDE SEQUENCE [LARGE SCALE GENOMIC DNA]</scope>
    <source>
        <strain evidence="7 8">KIN24-T80</strain>
    </source>
</reference>
<dbReference type="PANTHER" id="PTHR21716:SF71">
    <property type="entry name" value="TRANSPORT PROTEIN MJ1177-RELATED"/>
    <property type="match status" value="1"/>
</dbReference>